<keyword evidence="1" id="KW-0678">Repressor</keyword>
<dbReference type="AlphaFoldDB" id="A0A2K2U569"/>
<dbReference type="PANTHER" id="PTHR30204:SF69">
    <property type="entry name" value="MERR-FAMILY TRANSCRIPTIONAL REGULATOR"/>
    <property type="match status" value="1"/>
</dbReference>
<dbReference type="PRINTS" id="PR00040">
    <property type="entry name" value="HTHMERR"/>
</dbReference>
<proteinExistence type="predicted"/>
<name>A0A2K2U569_9ACTN</name>
<dbReference type="CDD" id="cd00592">
    <property type="entry name" value="HTH_MerR-like"/>
    <property type="match status" value="1"/>
</dbReference>
<dbReference type="GO" id="GO:0003677">
    <property type="term" value="F:DNA binding"/>
    <property type="evidence" value="ECO:0007669"/>
    <property type="project" value="UniProtKB-KW"/>
</dbReference>
<accession>A0A2K2U569</accession>
<evidence type="ECO:0000313" key="7">
    <source>
        <dbReference type="EMBL" id="PNV65348.1"/>
    </source>
</evidence>
<reference evidence="7 8" key="1">
    <citation type="journal article" date="2018" name="Int. J. Syst. Evol. Microbiol.">
        <title>Rubneribacter badeniensis gen. nov., sp. nov. and Enteroscipio rubneri gen. nov., sp. nov., new members of the Eggerthellaceae isolated from human faeces.</title>
        <authorList>
            <person name="Danylec N."/>
            <person name="Gobl A."/>
            <person name="Stoll D.A."/>
            <person name="Hetzer B."/>
            <person name="Kulling S.E."/>
            <person name="Huch M."/>
        </authorList>
    </citation>
    <scope>NUCLEOTIDE SEQUENCE [LARGE SCALE GENOMIC DNA]</scope>
    <source>
        <strain evidence="7 8">ResAG-85</strain>
    </source>
</reference>
<keyword evidence="5" id="KW-0175">Coiled coil</keyword>
<evidence type="ECO:0000256" key="4">
    <source>
        <dbReference type="ARBA" id="ARBA00023163"/>
    </source>
</evidence>
<evidence type="ECO:0000256" key="1">
    <source>
        <dbReference type="ARBA" id="ARBA00022491"/>
    </source>
</evidence>
<evidence type="ECO:0000259" key="6">
    <source>
        <dbReference type="PROSITE" id="PS50937"/>
    </source>
</evidence>
<dbReference type="Gene3D" id="1.10.1660.10">
    <property type="match status" value="1"/>
</dbReference>
<dbReference type="SMART" id="SM00422">
    <property type="entry name" value="HTH_MERR"/>
    <property type="match status" value="1"/>
</dbReference>
<dbReference type="Pfam" id="PF13411">
    <property type="entry name" value="MerR_1"/>
    <property type="match status" value="1"/>
</dbReference>
<feature type="domain" description="HTH merR-type" evidence="6">
    <location>
        <begin position="1"/>
        <end position="69"/>
    </location>
</feature>
<dbReference type="PROSITE" id="PS50937">
    <property type="entry name" value="HTH_MERR_2"/>
    <property type="match status" value="1"/>
</dbReference>
<organism evidence="7 8">
    <name type="scientific">Rubneribacter badeniensis</name>
    <dbReference type="NCBI Taxonomy" id="2070688"/>
    <lineage>
        <taxon>Bacteria</taxon>
        <taxon>Bacillati</taxon>
        <taxon>Actinomycetota</taxon>
        <taxon>Coriobacteriia</taxon>
        <taxon>Eggerthellales</taxon>
        <taxon>Eggerthellaceae</taxon>
        <taxon>Rubneribacter</taxon>
    </lineage>
</organism>
<comment type="caution">
    <text evidence="7">The sequence shown here is derived from an EMBL/GenBank/DDBJ whole genome shotgun (WGS) entry which is preliminary data.</text>
</comment>
<dbReference type="RefSeq" id="WP_087197769.1">
    <property type="nucleotide sequence ID" value="NZ_PPEL01000035.1"/>
</dbReference>
<dbReference type="InterPro" id="IPR009061">
    <property type="entry name" value="DNA-bd_dom_put_sf"/>
</dbReference>
<dbReference type="InterPro" id="IPR047057">
    <property type="entry name" value="MerR_fam"/>
</dbReference>
<gene>
    <name evidence="7" type="ORF">C2L80_07145</name>
</gene>
<evidence type="ECO:0000313" key="8">
    <source>
        <dbReference type="Proteomes" id="UP000236488"/>
    </source>
</evidence>
<evidence type="ECO:0000256" key="3">
    <source>
        <dbReference type="ARBA" id="ARBA00023125"/>
    </source>
</evidence>
<protein>
    <submittedName>
        <fullName evidence="7">MerR family transcriptional regulator</fullName>
    </submittedName>
</protein>
<keyword evidence="8" id="KW-1185">Reference proteome</keyword>
<evidence type="ECO:0000256" key="2">
    <source>
        <dbReference type="ARBA" id="ARBA00023015"/>
    </source>
</evidence>
<dbReference type="EMBL" id="PPEL01000035">
    <property type="protein sequence ID" value="PNV65348.1"/>
    <property type="molecule type" value="Genomic_DNA"/>
</dbReference>
<dbReference type="PANTHER" id="PTHR30204">
    <property type="entry name" value="REDOX-CYCLING DRUG-SENSING TRANSCRIPTIONAL ACTIVATOR SOXR"/>
    <property type="match status" value="1"/>
</dbReference>
<feature type="coiled-coil region" evidence="5">
    <location>
        <begin position="80"/>
        <end position="114"/>
    </location>
</feature>
<dbReference type="InterPro" id="IPR000551">
    <property type="entry name" value="MerR-type_HTH_dom"/>
</dbReference>
<dbReference type="Proteomes" id="UP000236488">
    <property type="component" value="Unassembled WGS sequence"/>
</dbReference>
<sequence length="273" mass="30636">MRSSEVARLAGVTVRALRHYHAIGLLPEPARSDNGYRDYDIDDLVRVLRVKRLASLGFPLERIGGMLEELDADAVADGGLSAAERQLDELDAELARQIERLERQRHTIAEIKRERSLPDMPKRGARLMEVVRDIERDAGRAASVDTTDRAGMLLAAHLYDNAEFDEVMRIFTAVRDRGLSDQLYTIGERCDALAADAPQSKRDELVDEAFALLSQVIDCLDPAIWLRDYNQVERLIDASARKMMNPAQIEVSDRVEALLEQRVRDRAAEAATG</sequence>
<keyword evidence="3" id="KW-0238">DNA-binding</keyword>
<keyword evidence="2" id="KW-0805">Transcription regulation</keyword>
<evidence type="ECO:0000256" key="5">
    <source>
        <dbReference type="SAM" id="Coils"/>
    </source>
</evidence>
<keyword evidence="4" id="KW-0804">Transcription</keyword>
<dbReference type="SUPFAM" id="SSF46955">
    <property type="entry name" value="Putative DNA-binding domain"/>
    <property type="match status" value="1"/>
</dbReference>
<dbReference type="GO" id="GO:0003700">
    <property type="term" value="F:DNA-binding transcription factor activity"/>
    <property type="evidence" value="ECO:0007669"/>
    <property type="project" value="InterPro"/>
</dbReference>